<evidence type="ECO:0000259" key="1">
    <source>
        <dbReference type="SMART" id="SM01001"/>
    </source>
</evidence>
<dbReference type="RefSeq" id="WP_004590598.1">
    <property type="nucleotide sequence ID" value="NZ_APMM01000017.1"/>
</dbReference>
<dbReference type="SUPFAM" id="SSF52255">
    <property type="entry name" value="N5-CAIR mutase (phosphoribosylaminoimidazole carboxylase, PurE)"/>
    <property type="match status" value="1"/>
</dbReference>
<feature type="domain" description="PurE" evidence="1">
    <location>
        <begin position="123"/>
        <end position="251"/>
    </location>
</feature>
<gene>
    <name evidence="2" type="ORF">J422_02724</name>
</gene>
<proteinExistence type="predicted"/>
<keyword evidence="3" id="KW-1185">Reference proteome</keyword>
<dbReference type="PATRIC" id="fig|1069083.5.peg.534"/>
<dbReference type="PANTHER" id="PTHR43064">
    <property type="entry name" value="PHOSPHORIBOSYLAMINOIMIDAZOLE CARBOXYLASE-RELATED"/>
    <property type="match status" value="1"/>
</dbReference>
<evidence type="ECO:0000313" key="3">
    <source>
        <dbReference type="Proteomes" id="UP000053695"/>
    </source>
</evidence>
<dbReference type="Gene3D" id="3.40.50.1970">
    <property type="match status" value="1"/>
</dbReference>
<name>N6UVI2_9EURY</name>
<comment type="caution">
    <text evidence="2">The sequence shown here is derived from an EMBL/GenBank/DDBJ whole genome shotgun (WGS) entry which is preliminary data.</text>
</comment>
<dbReference type="STRING" id="1069083.GCA_000371805_00097"/>
<dbReference type="NCBIfam" id="NF033503">
    <property type="entry name" value="LarB"/>
    <property type="match status" value="1"/>
</dbReference>
<dbReference type="InterPro" id="IPR039476">
    <property type="entry name" value="P2CMN_synthase_LarB"/>
</dbReference>
<dbReference type="EMBL" id="APMM01000017">
    <property type="protein sequence ID" value="ENN96359.1"/>
    <property type="molecule type" value="Genomic_DNA"/>
</dbReference>
<dbReference type="PANTHER" id="PTHR43064:SF1">
    <property type="entry name" value="SLL1489 PROTEIN"/>
    <property type="match status" value="1"/>
</dbReference>
<dbReference type="Proteomes" id="UP000053695">
    <property type="component" value="Unassembled WGS sequence"/>
</dbReference>
<dbReference type="AlphaFoldDB" id="N6UVI2"/>
<dbReference type="InterPro" id="IPR000031">
    <property type="entry name" value="PurE_dom"/>
</dbReference>
<dbReference type="GO" id="GO:0006189">
    <property type="term" value="P:'de novo' IMP biosynthetic process"/>
    <property type="evidence" value="ECO:0007669"/>
    <property type="project" value="InterPro"/>
</dbReference>
<reference evidence="2 3" key="1">
    <citation type="journal article" date="2013" name="Genome Announc.">
        <title>Draft Genome Sequence of a Highly Flagellated, Fast-Swimming Archaeon, Methanocaldococcus villosus Strain KIN24-T80 (DSM 22612).</title>
        <authorList>
            <person name="Thennarasu S."/>
            <person name="Polireddy D."/>
            <person name="Antony A."/>
            <person name="Yada M.R."/>
            <person name="Algarawi S."/>
            <person name="Sivakumar N."/>
        </authorList>
    </citation>
    <scope>NUCLEOTIDE SEQUENCE [LARGE SCALE GENOMIC DNA]</scope>
    <source>
        <strain evidence="2 3">KIN24-T80</strain>
    </source>
</reference>
<dbReference type="Pfam" id="PF00731">
    <property type="entry name" value="AIRC"/>
    <property type="match status" value="1"/>
</dbReference>
<dbReference type="OrthoDB" id="372165at2157"/>
<protein>
    <submittedName>
        <fullName evidence="2">1-(5-phosphoribosyl)-5-amino-4-imidazole-carboxylate (AIR) carboxylase</fullName>
    </submittedName>
</protein>
<sequence length="261" mass="28757">MDLKKILLMFKEGKISLEEAEKFIKLNYYENLEGILRLDVNRKFRTGIPEVVFGRGKELEDIIKATLKLAERNNIALATKIDNINELEKKIKEYDLKGYIVKINKKAKTLTIIKEGYKVKKIGKVAILTGGTADIPIAEEAKETLNILGVEAITFYDVGVAGIHRLFPALKIILEEKIPCAIVIAGMEGALPSVVASLIDIPIIAVPTSVNYGVKITPLLAMLHSCSPGVAVVNIDNGFGAATFAYLIVSVMNRWKHDKNP</sequence>
<dbReference type="SMART" id="SM01001">
    <property type="entry name" value="AIRC"/>
    <property type="match status" value="1"/>
</dbReference>
<accession>N6UVI2</accession>
<dbReference type="GO" id="GO:0016787">
    <property type="term" value="F:hydrolase activity"/>
    <property type="evidence" value="ECO:0007669"/>
    <property type="project" value="InterPro"/>
</dbReference>
<organism evidence="2 3">
    <name type="scientific">Methanocaldococcus villosus KIN24-T80</name>
    <dbReference type="NCBI Taxonomy" id="1069083"/>
    <lineage>
        <taxon>Archaea</taxon>
        <taxon>Methanobacteriati</taxon>
        <taxon>Methanobacteriota</taxon>
        <taxon>Methanomada group</taxon>
        <taxon>Methanococci</taxon>
        <taxon>Methanococcales</taxon>
        <taxon>Methanocaldococcaceae</taxon>
        <taxon>Methanocaldococcus</taxon>
    </lineage>
</organism>
<evidence type="ECO:0000313" key="2">
    <source>
        <dbReference type="EMBL" id="ENN96359.1"/>
    </source>
</evidence>